<feature type="non-terminal residue" evidence="1">
    <location>
        <position position="111"/>
    </location>
</feature>
<reference evidence="1" key="1">
    <citation type="submission" date="2020-07" db="EMBL/GenBank/DDBJ databases">
        <title>Huge and variable diversity of episymbiotic CPR bacteria and DPANN archaea in groundwater ecosystems.</title>
        <authorList>
            <person name="He C.Y."/>
            <person name="Keren R."/>
            <person name="Whittaker M."/>
            <person name="Farag I.F."/>
            <person name="Doudna J."/>
            <person name="Cate J.H.D."/>
            <person name="Banfield J.F."/>
        </authorList>
    </citation>
    <scope>NUCLEOTIDE SEQUENCE</scope>
    <source>
        <strain evidence="1">NC_groundwater_1664_Pr3_B-0.1um_52_9</strain>
    </source>
</reference>
<organism evidence="1 2">
    <name type="scientific">Desulfomonile tiedjei</name>
    <dbReference type="NCBI Taxonomy" id="2358"/>
    <lineage>
        <taxon>Bacteria</taxon>
        <taxon>Pseudomonadati</taxon>
        <taxon>Thermodesulfobacteriota</taxon>
        <taxon>Desulfomonilia</taxon>
        <taxon>Desulfomonilales</taxon>
        <taxon>Desulfomonilaceae</taxon>
        <taxon>Desulfomonile</taxon>
    </lineage>
</organism>
<comment type="caution">
    <text evidence="1">The sequence shown here is derived from an EMBL/GenBank/DDBJ whole genome shotgun (WGS) entry which is preliminary data.</text>
</comment>
<dbReference type="AlphaFoldDB" id="A0A9D6V0H6"/>
<dbReference type="Proteomes" id="UP000807825">
    <property type="component" value="Unassembled WGS sequence"/>
</dbReference>
<sequence>MTSEFSPTIKEGRLPGFRLSGALILVMLCLSGCLTRTAGPTLPYVKPAQSVPNTDPGPVHLAARMEDMDAEMRRLRDMIERSQAVGNERAVKVLQDRVAFIEKQLGIEPPR</sequence>
<protein>
    <submittedName>
        <fullName evidence="1">Uncharacterized protein</fullName>
    </submittedName>
</protein>
<dbReference type="EMBL" id="JACRDE010000094">
    <property type="protein sequence ID" value="MBI5248478.1"/>
    <property type="molecule type" value="Genomic_DNA"/>
</dbReference>
<proteinExistence type="predicted"/>
<evidence type="ECO:0000313" key="1">
    <source>
        <dbReference type="EMBL" id="MBI5248478.1"/>
    </source>
</evidence>
<gene>
    <name evidence="1" type="ORF">HY912_03190</name>
</gene>
<accession>A0A9D6V0H6</accession>
<evidence type="ECO:0000313" key="2">
    <source>
        <dbReference type="Proteomes" id="UP000807825"/>
    </source>
</evidence>
<name>A0A9D6V0H6_9BACT</name>